<dbReference type="InterPro" id="IPR029058">
    <property type="entry name" value="AB_hydrolase_fold"/>
</dbReference>
<dbReference type="AlphaFoldDB" id="A0A146G489"/>
<dbReference type="PANTHER" id="PTHR48081:SF13">
    <property type="entry name" value="ALPHA_BETA HYDROLASE"/>
    <property type="match status" value="1"/>
</dbReference>
<dbReference type="Pfam" id="PF20434">
    <property type="entry name" value="BD-FAE"/>
    <property type="match status" value="1"/>
</dbReference>
<evidence type="ECO:0000256" key="2">
    <source>
        <dbReference type="ARBA" id="ARBA00022801"/>
    </source>
</evidence>
<dbReference type="RefSeq" id="WP_075078105.1">
    <property type="nucleotide sequence ID" value="NZ_BDCO01000002.1"/>
</dbReference>
<evidence type="ECO:0000256" key="4">
    <source>
        <dbReference type="SAM" id="MobiDB-lite"/>
    </source>
</evidence>
<dbReference type="STRING" id="690879.TSACC_2661"/>
<dbReference type="SUPFAM" id="SSF53474">
    <property type="entry name" value="alpha/beta-Hydrolases"/>
    <property type="match status" value="1"/>
</dbReference>
<dbReference type="Proteomes" id="UP000076023">
    <property type="component" value="Unassembled WGS sequence"/>
</dbReference>
<protein>
    <submittedName>
        <fullName evidence="7">Acetyl esterase</fullName>
    </submittedName>
</protein>
<dbReference type="Gene3D" id="3.40.50.1820">
    <property type="entry name" value="alpha/beta hydrolase"/>
    <property type="match status" value="1"/>
</dbReference>
<dbReference type="InterPro" id="IPR033140">
    <property type="entry name" value="Lipase_GDXG_put_SER_AS"/>
</dbReference>
<comment type="caution">
    <text evidence="7">The sequence shown here is derived from an EMBL/GenBank/DDBJ whole genome shotgun (WGS) entry which is preliminary data.</text>
</comment>
<keyword evidence="2" id="KW-0378">Hydrolase</keyword>
<gene>
    <name evidence="7" type="ORF">TSACC_2661</name>
</gene>
<dbReference type="PROSITE" id="PS01174">
    <property type="entry name" value="LIPASE_GDXG_SER"/>
    <property type="match status" value="1"/>
</dbReference>
<evidence type="ECO:0000313" key="8">
    <source>
        <dbReference type="Proteomes" id="UP000076023"/>
    </source>
</evidence>
<accession>A0A146G489</accession>
<reference evidence="8" key="1">
    <citation type="journal article" date="2017" name="Genome Announc.">
        <title>Draft Genome Sequence of Terrimicrobium sacchariphilum NM-5T, a Facultative Anaerobic Soil Bacterium of the Class Spartobacteria.</title>
        <authorList>
            <person name="Qiu Y.L."/>
            <person name="Tourlousse D.M."/>
            <person name="Matsuura N."/>
            <person name="Ohashi A."/>
            <person name="Sekiguchi Y."/>
        </authorList>
    </citation>
    <scope>NUCLEOTIDE SEQUENCE [LARGE SCALE GENOMIC DNA]</scope>
    <source>
        <strain evidence="8">NM-5</strain>
    </source>
</reference>
<feature type="signal peptide" evidence="5">
    <location>
        <begin position="1"/>
        <end position="22"/>
    </location>
</feature>
<feature type="domain" description="BD-FAE-like" evidence="6">
    <location>
        <begin position="52"/>
        <end position="265"/>
    </location>
</feature>
<feature type="active site" evidence="3">
    <location>
        <position position="157"/>
    </location>
</feature>
<keyword evidence="5" id="KW-0732">Signal</keyword>
<evidence type="ECO:0000256" key="5">
    <source>
        <dbReference type="SAM" id="SignalP"/>
    </source>
</evidence>
<dbReference type="PANTHER" id="PTHR48081">
    <property type="entry name" value="AB HYDROLASE SUPERFAMILY PROTEIN C4A8.06C"/>
    <property type="match status" value="1"/>
</dbReference>
<dbReference type="OrthoDB" id="9815425at2"/>
<dbReference type="InParanoid" id="A0A146G489"/>
<feature type="region of interest" description="Disordered" evidence="4">
    <location>
        <begin position="306"/>
        <end position="332"/>
    </location>
</feature>
<evidence type="ECO:0000259" key="6">
    <source>
        <dbReference type="Pfam" id="PF20434"/>
    </source>
</evidence>
<comment type="similarity">
    <text evidence="1">Belongs to the 'GDXG' lipolytic enzyme family.</text>
</comment>
<dbReference type="FunCoup" id="A0A146G489">
    <property type="interactions" value="354"/>
</dbReference>
<evidence type="ECO:0000256" key="1">
    <source>
        <dbReference type="ARBA" id="ARBA00010515"/>
    </source>
</evidence>
<dbReference type="InterPro" id="IPR050300">
    <property type="entry name" value="GDXG_lipolytic_enzyme"/>
</dbReference>
<organism evidence="7 8">
    <name type="scientific">Terrimicrobium sacchariphilum</name>
    <dbReference type="NCBI Taxonomy" id="690879"/>
    <lineage>
        <taxon>Bacteria</taxon>
        <taxon>Pseudomonadati</taxon>
        <taxon>Verrucomicrobiota</taxon>
        <taxon>Terrimicrobiia</taxon>
        <taxon>Terrimicrobiales</taxon>
        <taxon>Terrimicrobiaceae</taxon>
        <taxon>Terrimicrobium</taxon>
    </lineage>
</organism>
<sequence length="332" mass="35758">MFPRSTIGLAFVLLAATTRLTAGEPAPPVVLAKIDPTFRDVEFLAADRAEKMDVYLPADGKELRPAVVVIHGGGWSGGKKIWGYPVEFAKRAVPAGYAVFCPDYQLNVFEEVEGKKVSKLKGAPRNIQDCMDAVSFVRLNAAKYGVDPDRIALAGDSAGGHLAMLTAYGAGSDSLGQGRRYSEIKPTVRCIVDFYGISDLETFPSWGAWTFVRNEKDPEEVKKPLLQLYSPVTYIGAGSPPTLIVHGKNDPGVTWKQSEELAGRLTAASVPFEFITLERATKHAFNFDSDEVDLTRRTLDFLDRYLKEGGKPSAPGPAEKGGSTSAGGGSAP</sequence>
<proteinExistence type="inferred from homology"/>
<keyword evidence="8" id="KW-1185">Reference proteome</keyword>
<feature type="chain" id="PRO_5007524490" evidence="5">
    <location>
        <begin position="23"/>
        <end position="332"/>
    </location>
</feature>
<dbReference type="InterPro" id="IPR049492">
    <property type="entry name" value="BD-FAE-like_dom"/>
</dbReference>
<dbReference type="GO" id="GO:0016787">
    <property type="term" value="F:hydrolase activity"/>
    <property type="evidence" value="ECO:0007669"/>
    <property type="project" value="UniProtKB-KW"/>
</dbReference>
<evidence type="ECO:0000256" key="3">
    <source>
        <dbReference type="PROSITE-ProRule" id="PRU10038"/>
    </source>
</evidence>
<dbReference type="EMBL" id="BDCO01000002">
    <property type="protein sequence ID" value="GAT32263.1"/>
    <property type="molecule type" value="Genomic_DNA"/>
</dbReference>
<evidence type="ECO:0000313" key="7">
    <source>
        <dbReference type="EMBL" id="GAT32263.1"/>
    </source>
</evidence>
<name>A0A146G489_TERSA</name>